<dbReference type="Proteomes" id="UP001349262">
    <property type="component" value="Unassembled WGS sequence"/>
</dbReference>
<evidence type="ECO:0000313" key="2">
    <source>
        <dbReference type="EMBL" id="MEE7457727.1"/>
    </source>
</evidence>
<name>A0ABU7TBR0_9HYPH</name>
<keyword evidence="3" id="KW-1185">Reference proteome</keyword>
<sequence>MDQDAVNEPAYLDGRRAAERSEGPEHNPHPTGSDAHRLWQDGHASVTAPDAVADDIGDFA</sequence>
<accession>A0ABU7TBR0</accession>
<feature type="compositionally biased region" description="Basic and acidic residues" evidence="1">
    <location>
        <begin position="13"/>
        <end position="40"/>
    </location>
</feature>
<comment type="caution">
    <text evidence="2">The sequence shown here is derived from an EMBL/GenBank/DDBJ whole genome shotgun (WGS) entry which is preliminary data.</text>
</comment>
<proteinExistence type="predicted"/>
<dbReference type="EMBL" id="MLBY01000004">
    <property type="protein sequence ID" value="MEE7457727.1"/>
    <property type="molecule type" value="Genomic_DNA"/>
</dbReference>
<evidence type="ECO:0000256" key="1">
    <source>
        <dbReference type="SAM" id="MobiDB-lite"/>
    </source>
</evidence>
<feature type="region of interest" description="Disordered" evidence="1">
    <location>
        <begin position="1"/>
        <end position="60"/>
    </location>
</feature>
<organism evidence="2 3">
    <name type="scientific">Methylobacterium radiotolerans</name>
    <dbReference type="NCBI Taxonomy" id="31998"/>
    <lineage>
        <taxon>Bacteria</taxon>
        <taxon>Pseudomonadati</taxon>
        <taxon>Pseudomonadota</taxon>
        <taxon>Alphaproteobacteria</taxon>
        <taxon>Hyphomicrobiales</taxon>
        <taxon>Methylobacteriaceae</taxon>
        <taxon>Methylobacterium</taxon>
    </lineage>
</organism>
<gene>
    <name evidence="2" type="ORF">MRSR164_13365</name>
</gene>
<evidence type="ECO:0000313" key="3">
    <source>
        <dbReference type="Proteomes" id="UP001349262"/>
    </source>
</evidence>
<reference evidence="2 3" key="1">
    <citation type="journal article" date="2012" name="Genet. Mol. Biol.">
        <title>Analysis of 16S rRNA and mxaF genes revealing insights into Methylobacterium niche-specific plant association.</title>
        <authorList>
            <person name="Dourado M.N."/>
            <person name="Andreote F.D."/>
            <person name="Dini-Andreote F."/>
            <person name="Conti R."/>
            <person name="Araujo J.M."/>
            <person name="Araujo W.L."/>
        </authorList>
    </citation>
    <scope>NUCLEOTIDE SEQUENCE [LARGE SCALE GENOMIC DNA]</scope>
    <source>
        <strain evidence="2 3">SR1.6/4</strain>
    </source>
</reference>
<protein>
    <submittedName>
        <fullName evidence="2">Uncharacterized protein</fullName>
    </submittedName>
</protein>